<evidence type="ECO:0000259" key="2">
    <source>
        <dbReference type="PROSITE" id="PS50927"/>
    </source>
</evidence>
<reference evidence="4 5" key="1">
    <citation type="submission" date="2019-03" db="EMBL/GenBank/DDBJ databases">
        <authorList>
            <person name="Gaulin E."/>
            <person name="Dumas B."/>
        </authorList>
    </citation>
    <scope>NUCLEOTIDE SEQUENCE [LARGE SCALE GENOMIC DNA]</scope>
    <source>
        <strain evidence="4">CBS 568.67</strain>
    </source>
</reference>
<organism evidence="4 5">
    <name type="scientific">Aphanomyces stellatus</name>
    <dbReference type="NCBI Taxonomy" id="120398"/>
    <lineage>
        <taxon>Eukaryota</taxon>
        <taxon>Sar</taxon>
        <taxon>Stramenopiles</taxon>
        <taxon>Oomycota</taxon>
        <taxon>Saprolegniomycetes</taxon>
        <taxon>Saprolegniales</taxon>
        <taxon>Verrucalvaceae</taxon>
        <taxon>Aphanomyces</taxon>
    </lineage>
</organism>
<dbReference type="InterPro" id="IPR036426">
    <property type="entry name" value="Bulb-type_lectin_dom_sf"/>
</dbReference>
<keyword evidence="5" id="KW-1185">Reference proteome</keyword>
<dbReference type="SUPFAM" id="SSF51110">
    <property type="entry name" value="alpha-D-mannose-specific plant lectins"/>
    <property type="match status" value="1"/>
</dbReference>
<reference evidence="3" key="2">
    <citation type="submission" date="2019-06" db="EMBL/GenBank/DDBJ databases">
        <title>Genomics analysis of Aphanomyces spp. identifies a new class of oomycete effector associated with host adaptation.</title>
        <authorList>
            <person name="Gaulin E."/>
        </authorList>
    </citation>
    <scope>NUCLEOTIDE SEQUENCE</scope>
    <source>
        <strain evidence="3">CBS 578.67</strain>
    </source>
</reference>
<dbReference type="InterPro" id="IPR001480">
    <property type="entry name" value="Bulb-type_lectin_dom"/>
</dbReference>
<evidence type="ECO:0000256" key="1">
    <source>
        <dbReference type="SAM" id="SignalP"/>
    </source>
</evidence>
<dbReference type="PROSITE" id="PS50927">
    <property type="entry name" value="BULB_LECTIN"/>
    <property type="match status" value="1"/>
</dbReference>
<dbReference type="EMBL" id="VJMH01005111">
    <property type="protein sequence ID" value="KAF0700818.1"/>
    <property type="molecule type" value="Genomic_DNA"/>
</dbReference>
<dbReference type="AlphaFoldDB" id="A0A485KKY9"/>
<accession>A0A485KKY9</accession>
<proteinExistence type="predicted"/>
<feature type="chain" id="PRO_5033437001" evidence="1">
    <location>
        <begin position="21"/>
        <end position="181"/>
    </location>
</feature>
<evidence type="ECO:0000313" key="3">
    <source>
        <dbReference type="EMBL" id="KAF0700818.1"/>
    </source>
</evidence>
<dbReference type="SMART" id="SM00108">
    <property type="entry name" value="B_lectin"/>
    <property type="match status" value="1"/>
</dbReference>
<feature type="domain" description="Bulb-type lectin" evidence="2">
    <location>
        <begin position="33"/>
        <end position="150"/>
    </location>
</feature>
<keyword evidence="1" id="KW-0732">Signal</keyword>
<dbReference type="EMBL" id="CAADRA010005132">
    <property type="protein sequence ID" value="VFT85555.1"/>
    <property type="molecule type" value="Genomic_DNA"/>
</dbReference>
<name>A0A485KKY9_9STRA</name>
<dbReference type="Proteomes" id="UP000332933">
    <property type="component" value="Unassembled WGS sequence"/>
</dbReference>
<evidence type="ECO:0000313" key="5">
    <source>
        <dbReference type="Proteomes" id="UP000332933"/>
    </source>
</evidence>
<protein>
    <submittedName>
        <fullName evidence="4">Aste57867_8669 protein</fullName>
    </submittedName>
</protein>
<feature type="signal peptide" evidence="1">
    <location>
        <begin position="1"/>
        <end position="20"/>
    </location>
</feature>
<evidence type="ECO:0000313" key="4">
    <source>
        <dbReference type="EMBL" id="VFT85555.1"/>
    </source>
</evidence>
<sequence length="181" mass="19828">MHIVGAVAALLAAALSPVDAGKYCSSCFDSGYALFSDDHSTLYQGQQLGDDGINIRMQPDSNFVLYVEGNVPKWATNTQGSGSTRVTMQPDGNLVMYTNDNVPTWASHTDNQGVGPFCLQRYLIITIDHRQFWNMYIFDSRCAVTWRQSGNALSTENATTDEAMAFVLANTSLVNQTKLSP</sequence>
<dbReference type="OrthoDB" id="418274at2759"/>
<gene>
    <name evidence="4" type="primary">Aste57867_8669</name>
    <name evidence="3" type="ORF">As57867_008635</name>
    <name evidence="4" type="ORF">ASTE57867_8669</name>
</gene>
<dbReference type="Gene3D" id="2.90.10.10">
    <property type="entry name" value="Bulb-type lectin domain"/>
    <property type="match status" value="2"/>
</dbReference>